<dbReference type="PANTHER" id="PTHR43298">
    <property type="entry name" value="MULTIDRUG RESISTANCE PROTEIN NORM-RELATED"/>
    <property type="match status" value="1"/>
</dbReference>
<evidence type="ECO:0000313" key="11">
    <source>
        <dbReference type="EMBL" id="MFD0749469.1"/>
    </source>
</evidence>
<accession>A0ABW2YV60</accession>
<evidence type="ECO:0000256" key="10">
    <source>
        <dbReference type="SAM" id="Phobius"/>
    </source>
</evidence>
<evidence type="ECO:0000256" key="5">
    <source>
        <dbReference type="ARBA" id="ARBA00022692"/>
    </source>
</evidence>
<dbReference type="PANTHER" id="PTHR43298:SF2">
    <property type="entry name" value="FMN_FAD EXPORTER YEEO-RELATED"/>
    <property type="match status" value="1"/>
</dbReference>
<keyword evidence="4" id="KW-1003">Cell membrane</keyword>
<dbReference type="Pfam" id="PF01554">
    <property type="entry name" value="MatE"/>
    <property type="match status" value="2"/>
</dbReference>
<dbReference type="NCBIfam" id="TIGR00797">
    <property type="entry name" value="matE"/>
    <property type="match status" value="1"/>
</dbReference>
<keyword evidence="7" id="KW-0406">Ion transport</keyword>
<keyword evidence="2" id="KW-0813">Transport</keyword>
<keyword evidence="3" id="KW-0050">Antiport</keyword>
<keyword evidence="12" id="KW-1185">Reference proteome</keyword>
<dbReference type="EMBL" id="JBHTHU010000002">
    <property type="protein sequence ID" value="MFD0749469.1"/>
    <property type="molecule type" value="Genomic_DNA"/>
</dbReference>
<feature type="transmembrane region" description="Helical" evidence="10">
    <location>
        <begin position="92"/>
        <end position="114"/>
    </location>
</feature>
<dbReference type="InterPro" id="IPR048279">
    <property type="entry name" value="MdtK-like"/>
</dbReference>
<feature type="transmembrane region" description="Helical" evidence="10">
    <location>
        <begin position="134"/>
        <end position="152"/>
    </location>
</feature>
<name>A0ABW2YV60_9SPHI</name>
<dbReference type="RefSeq" id="WP_377097856.1">
    <property type="nucleotide sequence ID" value="NZ_JBHTHU010000002.1"/>
</dbReference>
<feature type="transmembrane region" description="Helical" evidence="10">
    <location>
        <begin position="164"/>
        <end position="183"/>
    </location>
</feature>
<evidence type="ECO:0000256" key="7">
    <source>
        <dbReference type="ARBA" id="ARBA00023065"/>
    </source>
</evidence>
<reference evidence="12" key="1">
    <citation type="journal article" date="2019" name="Int. J. Syst. Evol. Microbiol.">
        <title>The Global Catalogue of Microorganisms (GCM) 10K type strain sequencing project: providing services to taxonomists for standard genome sequencing and annotation.</title>
        <authorList>
            <consortium name="The Broad Institute Genomics Platform"/>
            <consortium name="The Broad Institute Genome Sequencing Center for Infectious Disease"/>
            <person name="Wu L."/>
            <person name="Ma J."/>
        </authorList>
    </citation>
    <scope>NUCLEOTIDE SEQUENCE [LARGE SCALE GENOMIC DNA]</scope>
    <source>
        <strain evidence="12">CCUG 63418</strain>
    </source>
</reference>
<comment type="subcellular location">
    <subcellularLocation>
        <location evidence="1">Cell membrane</location>
        <topology evidence="1">Multi-pass membrane protein</topology>
    </subcellularLocation>
</comment>
<evidence type="ECO:0000313" key="12">
    <source>
        <dbReference type="Proteomes" id="UP001596958"/>
    </source>
</evidence>
<evidence type="ECO:0000256" key="4">
    <source>
        <dbReference type="ARBA" id="ARBA00022475"/>
    </source>
</evidence>
<sequence length="461" mass="50488">MKFTFKKYRNHYRDNLTLAIPVVISQLGHTLVHASDSIIVGHFAGTVSLAAVSLASSIFVVFMVIGIGISYGSTPLIAQHNARRKFRECGLLLSNSLFINIITGILLFTIIAAGSAYALDHLKQDPQVIIQAKPFLILLGVSIIPMLVFNTFKQFAEGLGFTKQAMLISIWGNVLNICLGIIFVKGMFGIKPMGIIGVGYSTLIDRCTMAIVMGIYVFRSKHFKKYLSHFSVKNIDWRRCREILSIGGPVAMQYGFEVSAFSGAAVIIGSIGLVQLAAHQIAINLASITYMMSSGLSAAAAIKSGNYFGVRDHSNLRKSANASYHVVIGFMVLTAMFFTFGSTFLPWIYTTDKAVIAVAAQLLIIAAIFQLFDGTQVIGLGILRGMSDVNIPTLITFFAYWILGLPLGWLLGIYFDWGVSGVWYGLTLGLLASAVLLYIRFKIISHKHRQTDRMALIAARD</sequence>
<evidence type="ECO:0000256" key="2">
    <source>
        <dbReference type="ARBA" id="ARBA00022448"/>
    </source>
</evidence>
<feature type="transmembrane region" description="Helical" evidence="10">
    <location>
        <begin position="421"/>
        <end position="439"/>
    </location>
</feature>
<feature type="transmembrane region" description="Helical" evidence="10">
    <location>
        <begin position="195"/>
        <end position="218"/>
    </location>
</feature>
<dbReference type="InterPro" id="IPR002528">
    <property type="entry name" value="MATE_fam"/>
</dbReference>
<keyword evidence="8 10" id="KW-0472">Membrane</keyword>
<evidence type="ECO:0000256" key="8">
    <source>
        <dbReference type="ARBA" id="ARBA00023136"/>
    </source>
</evidence>
<organism evidence="11 12">
    <name type="scientific">Mucilaginibacter calamicampi</name>
    <dbReference type="NCBI Taxonomy" id="1302352"/>
    <lineage>
        <taxon>Bacteria</taxon>
        <taxon>Pseudomonadati</taxon>
        <taxon>Bacteroidota</taxon>
        <taxon>Sphingobacteriia</taxon>
        <taxon>Sphingobacteriales</taxon>
        <taxon>Sphingobacteriaceae</taxon>
        <taxon>Mucilaginibacter</taxon>
    </lineage>
</organism>
<proteinExistence type="predicted"/>
<dbReference type="CDD" id="cd13131">
    <property type="entry name" value="MATE_NorM_like"/>
    <property type="match status" value="1"/>
</dbReference>
<feature type="transmembrane region" description="Helical" evidence="10">
    <location>
        <begin position="281"/>
        <end position="302"/>
    </location>
</feature>
<feature type="transmembrane region" description="Helical" evidence="10">
    <location>
        <begin position="50"/>
        <end position="71"/>
    </location>
</feature>
<evidence type="ECO:0000256" key="1">
    <source>
        <dbReference type="ARBA" id="ARBA00004651"/>
    </source>
</evidence>
<keyword evidence="6 10" id="KW-1133">Transmembrane helix</keyword>
<dbReference type="InterPro" id="IPR050222">
    <property type="entry name" value="MATE_MdtK"/>
</dbReference>
<gene>
    <name evidence="11" type="ORF">ACFQZS_04900</name>
</gene>
<feature type="transmembrane region" description="Helical" evidence="10">
    <location>
        <begin position="254"/>
        <end position="275"/>
    </location>
</feature>
<feature type="transmembrane region" description="Helical" evidence="10">
    <location>
        <begin position="323"/>
        <end position="348"/>
    </location>
</feature>
<comment type="caution">
    <text evidence="11">The sequence shown here is derived from an EMBL/GenBank/DDBJ whole genome shotgun (WGS) entry which is preliminary data.</text>
</comment>
<evidence type="ECO:0000256" key="6">
    <source>
        <dbReference type="ARBA" id="ARBA00022989"/>
    </source>
</evidence>
<feature type="transmembrane region" description="Helical" evidence="10">
    <location>
        <begin position="354"/>
        <end position="372"/>
    </location>
</feature>
<keyword evidence="5 10" id="KW-0812">Transmembrane</keyword>
<evidence type="ECO:0000256" key="9">
    <source>
        <dbReference type="ARBA" id="ARBA00031636"/>
    </source>
</evidence>
<dbReference type="PIRSF" id="PIRSF006603">
    <property type="entry name" value="DinF"/>
    <property type="match status" value="1"/>
</dbReference>
<feature type="transmembrane region" description="Helical" evidence="10">
    <location>
        <begin position="393"/>
        <end position="415"/>
    </location>
</feature>
<protein>
    <recommendedName>
        <fullName evidence="9">Multidrug-efflux transporter</fullName>
    </recommendedName>
</protein>
<evidence type="ECO:0000256" key="3">
    <source>
        <dbReference type="ARBA" id="ARBA00022449"/>
    </source>
</evidence>
<dbReference type="Proteomes" id="UP001596958">
    <property type="component" value="Unassembled WGS sequence"/>
</dbReference>